<dbReference type="EMBL" id="JARJBB010000003">
    <property type="protein sequence ID" value="MDF3298673.1"/>
    <property type="molecule type" value="Genomic_DNA"/>
</dbReference>
<proteinExistence type="predicted"/>
<dbReference type="InterPro" id="IPR009057">
    <property type="entry name" value="Homeodomain-like_sf"/>
</dbReference>
<accession>A0ABT6A201</accession>
<reference evidence="1 2" key="1">
    <citation type="submission" date="2023-03" db="EMBL/GenBank/DDBJ databases">
        <title>Draft genome sequence of Streptomyces sp. K1PA1 isolated from peat swamp forest in Thailand.</title>
        <authorList>
            <person name="Klaysubun C."/>
            <person name="Duangmal K."/>
        </authorList>
    </citation>
    <scope>NUCLEOTIDE SEQUENCE [LARGE SCALE GENOMIC DNA]</scope>
    <source>
        <strain evidence="1 2">K1PA1</strain>
    </source>
</reference>
<organism evidence="1 2">
    <name type="scientific">Streptomyces tropicalis</name>
    <dbReference type="NCBI Taxonomy" id="3034234"/>
    <lineage>
        <taxon>Bacteria</taxon>
        <taxon>Bacillati</taxon>
        <taxon>Actinomycetota</taxon>
        <taxon>Actinomycetes</taxon>
        <taxon>Kitasatosporales</taxon>
        <taxon>Streptomycetaceae</taxon>
        <taxon>Streptomyces</taxon>
    </lineage>
</organism>
<evidence type="ECO:0000313" key="1">
    <source>
        <dbReference type="EMBL" id="MDF3298673.1"/>
    </source>
</evidence>
<keyword evidence="2" id="KW-1185">Reference proteome</keyword>
<evidence type="ECO:0000313" key="2">
    <source>
        <dbReference type="Proteomes" id="UP001221150"/>
    </source>
</evidence>
<comment type="caution">
    <text evidence="1">The sequence shown here is derived from an EMBL/GenBank/DDBJ whole genome shotgun (WGS) entry which is preliminary data.</text>
</comment>
<gene>
    <name evidence="1" type="ORF">P3H78_08495</name>
</gene>
<sequence length="85" mass="9453">MTTPHPAASRTRVLELLSEGHPAGEVARMLDIPPSTVYRWRRTLVAPSSLPLARGRIQELEAELLLCRRTIDALNDVMPPKGVTR</sequence>
<dbReference type="RefSeq" id="WP_276108216.1">
    <property type="nucleotide sequence ID" value="NZ_JARJBB010000003.1"/>
</dbReference>
<dbReference type="Pfam" id="PF13384">
    <property type="entry name" value="HTH_23"/>
    <property type="match status" value="1"/>
</dbReference>
<dbReference type="Proteomes" id="UP001221150">
    <property type="component" value="Unassembled WGS sequence"/>
</dbReference>
<name>A0ABT6A201_9ACTN</name>
<protein>
    <submittedName>
        <fullName evidence="1">Helix-turn-helix domain-containing protein</fullName>
    </submittedName>
</protein>
<dbReference type="SUPFAM" id="SSF46689">
    <property type="entry name" value="Homeodomain-like"/>
    <property type="match status" value="1"/>
</dbReference>
<dbReference type="Gene3D" id="1.10.10.60">
    <property type="entry name" value="Homeodomain-like"/>
    <property type="match status" value="1"/>
</dbReference>